<sequence length="556" mass="59573">MTTASRVILGLYQGYNANACLLVEGEPTVIVENERHTRVRHAYGPSAECVEDCLRGAGMTIGDVDRVGFCGASDLDTDYGYDIPASAEDGSCFPALAGTRLLSADCFRETPIRVLGRTLPGVIVEHHVAHAASAFYTSGFEQSLILAFDGLGDFGRSCLILRGSGTRIDCLESVPLRIGLAFKKAGTHLYRLAGTGFDAAGKLMALAALGEPRYLGAARLFLDHVDVSTGTREWLLPELGKLRQGALSDLDSSPARDFAASLQAVASAATLNLLRRHLRPGDRLCLAGGCALNVIINRDLLRELPLAALYIPPCPHDGGLGLGASLYLRNHIEGASSRSNGLDPYRGLTNLDGVSPRALPGAWRRDGAPIGVAERGEEEQVDAAVHWLAQGEVVGWCHGRSEVGPRALGNRSLLADPARDWMASHLNRRVKHRESFRPYGLSLREENLGGVFGKDAARSPYMMLAATMTGNWCQALPAVVHVDGSTRYHTVSQQANPLLWQLLAAFEAATGVPGLLNTSYNLPGEPIAESVADCLAVFRDAAINHLFIGRMHLSKG</sequence>
<name>A0A935Q3R8_9PROT</name>
<dbReference type="InterPro" id="IPR043129">
    <property type="entry name" value="ATPase_NBD"/>
</dbReference>
<dbReference type="SUPFAM" id="SSF53067">
    <property type="entry name" value="Actin-like ATPase domain"/>
    <property type="match status" value="1"/>
</dbReference>
<dbReference type="PANTHER" id="PTHR34847">
    <property type="entry name" value="NODULATION PROTEIN U"/>
    <property type="match status" value="1"/>
</dbReference>
<dbReference type="InterPro" id="IPR051338">
    <property type="entry name" value="NodU/CmcH_Carbamoyltrnsfr"/>
</dbReference>
<dbReference type="Gene3D" id="3.90.870.20">
    <property type="entry name" value="Carbamoyltransferase, C-terminal domain"/>
    <property type="match status" value="1"/>
</dbReference>
<protein>
    <recommendedName>
        <fullName evidence="6">Carbamoyltransferase</fullName>
    </recommendedName>
</protein>
<gene>
    <name evidence="4" type="ORF">IPJ27_18195</name>
</gene>
<evidence type="ECO:0000313" key="4">
    <source>
        <dbReference type="EMBL" id="MBK7676530.1"/>
    </source>
</evidence>
<dbReference type="Gene3D" id="3.30.420.40">
    <property type="match status" value="2"/>
</dbReference>
<dbReference type="PANTHER" id="PTHR34847:SF1">
    <property type="entry name" value="NODULATION PROTEIN U"/>
    <property type="match status" value="1"/>
</dbReference>
<dbReference type="Proteomes" id="UP000697998">
    <property type="component" value="Unassembled WGS sequence"/>
</dbReference>
<dbReference type="GO" id="GO:0003824">
    <property type="term" value="F:catalytic activity"/>
    <property type="evidence" value="ECO:0007669"/>
    <property type="project" value="InterPro"/>
</dbReference>
<reference evidence="4 5" key="1">
    <citation type="submission" date="2020-10" db="EMBL/GenBank/DDBJ databases">
        <title>Connecting structure to function with the recovery of over 1000 high-quality activated sludge metagenome-assembled genomes encoding full-length rRNA genes using long-read sequencing.</title>
        <authorList>
            <person name="Singleton C.M."/>
            <person name="Petriglieri F."/>
            <person name="Kristensen J.M."/>
            <person name="Kirkegaard R.H."/>
            <person name="Michaelsen T.Y."/>
            <person name="Andersen M.H."/>
            <person name="Karst S.M."/>
            <person name="Dueholm M.S."/>
            <person name="Nielsen P.H."/>
            <person name="Albertsen M."/>
        </authorList>
    </citation>
    <scope>NUCLEOTIDE SEQUENCE [LARGE SCALE GENOMIC DNA]</scope>
    <source>
        <strain evidence="4">EsbW_18-Q3-R4-48_BATAC.285</strain>
    </source>
</reference>
<evidence type="ECO:0000256" key="1">
    <source>
        <dbReference type="ARBA" id="ARBA00006129"/>
    </source>
</evidence>
<dbReference type="InterPro" id="IPR031730">
    <property type="entry name" value="Carbam_trans_C"/>
</dbReference>
<feature type="domain" description="Carbamoyltransferase C-terminal" evidence="3">
    <location>
        <begin position="387"/>
        <end position="555"/>
    </location>
</feature>
<evidence type="ECO:0008006" key="6">
    <source>
        <dbReference type="Google" id="ProtNLM"/>
    </source>
</evidence>
<dbReference type="InterPro" id="IPR003696">
    <property type="entry name" value="Carbtransf_dom"/>
</dbReference>
<dbReference type="AlphaFoldDB" id="A0A935Q3R8"/>
<accession>A0A935Q3R8</accession>
<proteinExistence type="inferred from homology"/>
<feature type="domain" description="Carbamoyltransferase" evidence="2">
    <location>
        <begin position="8"/>
        <end position="325"/>
    </location>
</feature>
<dbReference type="CDD" id="cd24033">
    <property type="entry name" value="ASKHA_NBD_NodU_CmcH-like_N"/>
    <property type="match status" value="1"/>
</dbReference>
<dbReference type="Pfam" id="PF16861">
    <property type="entry name" value="Carbam_trans_C"/>
    <property type="match status" value="1"/>
</dbReference>
<comment type="caution">
    <text evidence="4">The sequence shown here is derived from an EMBL/GenBank/DDBJ whole genome shotgun (WGS) entry which is preliminary data.</text>
</comment>
<dbReference type="EMBL" id="JADJMH010000020">
    <property type="protein sequence ID" value="MBK7676530.1"/>
    <property type="molecule type" value="Genomic_DNA"/>
</dbReference>
<organism evidence="4 5">
    <name type="scientific">Candidatus Accumulibacter proximus</name>
    <dbReference type="NCBI Taxonomy" id="2954385"/>
    <lineage>
        <taxon>Bacteria</taxon>
        <taxon>Pseudomonadati</taxon>
        <taxon>Pseudomonadota</taxon>
        <taxon>Betaproteobacteria</taxon>
        <taxon>Candidatus Accumulibacter</taxon>
    </lineage>
</organism>
<dbReference type="InterPro" id="IPR038152">
    <property type="entry name" value="Carbam_trans_C_sf"/>
</dbReference>
<evidence type="ECO:0000259" key="3">
    <source>
        <dbReference type="Pfam" id="PF16861"/>
    </source>
</evidence>
<evidence type="ECO:0000313" key="5">
    <source>
        <dbReference type="Proteomes" id="UP000697998"/>
    </source>
</evidence>
<dbReference type="Pfam" id="PF02543">
    <property type="entry name" value="Carbam_trans_N"/>
    <property type="match status" value="1"/>
</dbReference>
<evidence type="ECO:0000259" key="2">
    <source>
        <dbReference type="Pfam" id="PF02543"/>
    </source>
</evidence>
<comment type="similarity">
    <text evidence="1">Belongs to the NodU/CmcH family.</text>
</comment>